<dbReference type="RefSeq" id="WP_114881598.1">
    <property type="nucleotide sequence ID" value="NZ_CP029608.1"/>
</dbReference>
<dbReference type="InterPro" id="IPR007837">
    <property type="entry name" value="DinB"/>
</dbReference>
<gene>
    <name evidence="4" type="ORF">DLD99_06040</name>
</gene>
<dbReference type="InterPro" id="IPR034660">
    <property type="entry name" value="DinB/YfiT-like"/>
</dbReference>
<reference evidence="4 5" key="1">
    <citation type="submission" date="2018-05" db="EMBL/GenBank/DDBJ databases">
        <title>Complete genome sequence of Pseudomonas kribbensis 46-2(T).</title>
        <authorList>
            <person name="Jeong H."/>
            <person name="Lee S.-G."/>
            <person name="Rha E."/>
            <person name="Kim H."/>
        </authorList>
    </citation>
    <scope>NUCLEOTIDE SEQUENCE [LARGE SCALE GENOMIC DNA]</scope>
    <source>
        <strain evidence="4 5">46-2</strain>
    </source>
</reference>
<evidence type="ECO:0000256" key="2">
    <source>
        <dbReference type="ARBA" id="ARBA00022723"/>
    </source>
</evidence>
<evidence type="ECO:0000313" key="5">
    <source>
        <dbReference type="Proteomes" id="UP000253720"/>
    </source>
</evidence>
<accession>A0A345RL80</accession>
<evidence type="ECO:0000256" key="3">
    <source>
        <dbReference type="PIRSR" id="PIRSR607837-1"/>
    </source>
</evidence>
<organism evidence="4 5">
    <name type="scientific">Pseudomonas kribbensis</name>
    <dbReference type="NCBI Taxonomy" id="1628086"/>
    <lineage>
        <taxon>Bacteria</taxon>
        <taxon>Pseudomonadati</taxon>
        <taxon>Pseudomonadota</taxon>
        <taxon>Gammaproteobacteria</taxon>
        <taxon>Pseudomonadales</taxon>
        <taxon>Pseudomonadaceae</taxon>
        <taxon>Pseudomonas</taxon>
    </lineage>
</organism>
<feature type="binding site" evidence="3">
    <location>
        <position position="130"/>
    </location>
    <ligand>
        <name>a divalent metal cation</name>
        <dbReference type="ChEBI" id="CHEBI:60240"/>
    </ligand>
</feature>
<dbReference type="Gene3D" id="1.20.120.450">
    <property type="entry name" value="dinb family like domain"/>
    <property type="match status" value="1"/>
</dbReference>
<dbReference type="AlphaFoldDB" id="A0A345RL80"/>
<dbReference type="EMBL" id="CP029608">
    <property type="protein sequence ID" value="AXI60046.1"/>
    <property type="molecule type" value="Genomic_DNA"/>
</dbReference>
<protein>
    <submittedName>
        <fullName evidence="4">Damage-inducible protein DinB</fullName>
    </submittedName>
</protein>
<name>A0A345RL80_9PSED</name>
<sequence>MTAASVFHSLFKYKAWSESELFRILAASPKAPTSSNMPDALWHLAHINIVDKLFIGRLQGELMPCSSTTTEEPQSIVDLSFKFAEANNWFINYTKNITETELDKRLTFVFADGKTGDMNRSQMLTHVLSHGLLHRGMVSGLLPFAAAEGWRDHFTTFLKAEQ</sequence>
<dbReference type="KEGG" id="pke:DLD99_06040"/>
<dbReference type="GO" id="GO:0046872">
    <property type="term" value="F:metal ion binding"/>
    <property type="evidence" value="ECO:0007669"/>
    <property type="project" value="UniProtKB-KW"/>
</dbReference>
<keyword evidence="5" id="KW-1185">Reference proteome</keyword>
<dbReference type="SUPFAM" id="SSF109854">
    <property type="entry name" value="DinB/YfiT-like putative metalloenzymes"/>
    <property type="match status" value="1"/>
</dbReference>
<feature type="binding site" evidence="3">
    <location>
        <position position="46"/>
    </location>
    <ligand>
        <name>a divalent metal cation</name>
        <dbReference type="ChEBI" id="CHEBI:60240"/>
    </ligand>
</feature>
<proteinExistence type="inferred from homology"/>
<dbReference type="PANTHER" id="PTHR37302:SF1">
    <property type="entry name" value="PROTEIN DINB"/>
    <property type="match status" value="1"/>
</dbReference>
<feature type="binding site" evidence="3">
    <location>
        <position position="134"/>
    </location>
    <ligand>
        <name>a divalent metal cation</name>
        <dbReference type="ChEBI" id="CHEBI:60240"/>
    </ligand>
</feature>
<comment type="similarity">
    <text evidence="1">Belongs to the DinB family.</text>
</comment>
<keyword evidence="2 3" id="KW-0479">Metal-binding</keyword>
<evidence type="ECO:0000256" key="1">
    <source>
        <dbReference type="ARBA" id="ARBA00008635"/>
    </source>
</evidence>
<dbReference type="PANTHER" id="PTHR37302">
    <property type="entry name" value="SLR1116 PROTEIN"/>
    <property type="match status" value="1"/>
</dbReference>
<dbReference type="Pfam" id="PF05163">
    <property type="entry name" value="DinB"/>
    <property type="match status" value="1"/>
</dbReference>
<dbReference type="Proteomes" id="UP000253720">
    <property type="component" value="Chromosome"/>
</dbReference>
<evidence type="ECO:0000313" key="4">
    <source>
        <dbReference type="EMBL" id="AXI60046.1"/>
    </source>
</evidence>